<dbReference type="InterPro" id="IPR001568">
    <property type="entry name" value="RNase_T2-like"/>
</dbReference>
<dbReference type="GO" id="GO:0005576">
    <property type="term" value="C:extracellular region"/>
    <property type="evidence" value="ECO:0007669"/>
    <property type="project" value="TreeGrafter"/>
</dbReference>
<feature type="active site" evidence="3">
    <location>
        <position position="95"/>
    </location>
</feature>
<accession>A0A224XUX9</accession>
<organism evidence="6">
    <name type="scientific">Panstrongylus lignarius</name>
    <dbReference type="NCBI Taxonomy" id="156445"/>
    <lineage>
        <taxon>Eukaryota</taxon>
        <taxon>Metazoa</taxon>
        <taxon>Ecdysozoa</taxon>
        <taxon>Arthropoda</taxon>
        <taxon>Hexapoda</taxon>
        <taxon>Insecta</taxon>
        <taxon>Pterygota</taxon>
        <taxon>Neoptera</taxon>
        <taxon>Paraneoptera</taxon>
        <taxon>Hemiptera</taxon>
        <taxon>Heteroptera</taxon>
        <taxon>Panheteroptera</taxon>
        <taxon>Cimicomorpha</taxon>
        <taxon>Reduviidae</taxon>
        <taxon>Triatominae</taxon>
        <taxon>Panstrongylus</taxon>
    </lineage>
</organism>
<reference evidence="6" key="1">
    <citation type="journal article" date="2018" name="PLoS Negl. Trop. Dis.">
        <title>An insight into the salivary gland and fat body transcriptome of Panstrongylus lignarius (Hemiptera: Heteroptera), the main vector of Chagas disease in Peru.</title>
        <authorList>
            <person name="Nevoa J.C."/>
            <person name="Mendes M.T."/>
            <person name="da Silva M.V."/>
            <person name="Soares S.C."/>
            <person name="Oliveira C.J.F."/>
            <person name="Ribeiro J.M.C."/>
        </authorList>
    </citation>
    <scope>NUCLEOTIDE SEQUENCE</scope>
</reference>
<dbReference type="InterPro" id="IPR033130">
    <property type="entry name" value="RNase_T2_His_AS_2"/>
</dbReference>
<keyword evidence="5" id="KW-0732">Signal</keyword>
<dbReference type="GO" id="GO:0006401">
    <property type="term" value="P:RNA catabolic process"/>
    <property type="evidence" value="ECO:0007669"/>
    <property type="project" value="TreeGrafter"/>
</dbReference>
<feature type="active site" evidence="3">
    <location>
        <position position="152"/>
    </location>
</feature>
<protein>
    <submittedName>
        <fullName evidence="6">Putative ribonuclease</fullName>
    </submittedName>
</protein>
<keyword evidence="2" id="KW-1015">Disulfide bond</keyword>
<evidence type="ECO:0000256" key="1">
    <source>
        <dbReference type="ARBA" id="ARBA00007469"/>
    </source>
</evidence>
<dbReference type="AlphaFoldDB" id="A0A224XUX9"/>
<dbReference type="InterPro" id="IPR036430">
    <property type="entry name" value="RNase_T2-like_sf"/>
</dbReference>
<comment type="similarity">
    <text evidence="1 4">Belongs to the RNase T2 family.</text>
</comment>
<dbReference type="PANTHER" id="PTHR11240">
    <property type="entry name" value="RIBONUCLEASE T2"/>
    <property type="match status" value="1"/>
</dbReference>
<evidence type="ECO:0000256" key="5">
    <source>
        <dbReference type="SAM" id="SignalP"/>
    </source>
</evidence>
<dbReference type="PROSITE" id="PS00531">
    <property type="entry name" value="RNASE_T2_2"/>
    <property type="match status" value="1"/>
</dbReference>
<feature type="chain" id="PRO_5012307682" evidence="5">
    <location>
        <begin position="17"/>
        <end position="290"/>
    </location>
</feature>
<evidence type="ECO:0000313" key="6">
    <source>
        <dbReference type="EMBL" id="JAW11789.1"/>
    </source>
</evidence>
<evidence type="ECO:0000256" key="3">
    <source>
        <dbReference type="PIRSR" id="PIRSR633697-1"/>
    </source>
</evidence>
<dbReference type="SUPFAM" id="SSF55895">
    <property type="entry name" value="Ribonuclease Rh-like"/>
    <property type="match status" value="1"/>
</dbReference>
<dbReference type="Pfam" id="PF00445">
    <property type="entry name" value="Ribonuclease_T2"/>
    <property type="match status" value="1"/>
</dbReference>
<feature type="active site" evidence="3">
    <location>
        <position position="148"/>
    </location>
</feature>
<dbReference type="InterPro" id="IPR033697">
    <property type="entry name" value="Ribonuclease_T2_eukaryotic"/>
</dbReference>
<dbReference type="Gene3D" id="3.90.730.10">
    <property type="entry name" value="Ribonuclease T2-like"/>
    <property type="match status" value="1"/>
</dbReference>
<evidence type="ECO:0000256" key="4">
    <source>
        <dbReference type="RuleBase" id="RU004328"/>
    </source>
</evidence>
<dbReference type="PANTHER" id="PTHR11240:SF22">
    <property type="entry name" value="RIBONUCLEASE T2"/>
    <property type="match status" value="1"/>
</dbReference>
<proteinExistence type="inferred from homology"/>
<name>A0A224XUX9_9HEMI</name>
<dbReference type="EMBL" id="GFTR01004637">
    <property type="protein sequence ID" value="JAW11789.1"/>
    <property type="molecule type" value="Transcribed_RNA"/>
</dbReference>
<dbReference type="GO" id="GO:0033897">
    <property type="term" value="F:ribonuclease T2 activity"/>
    <property type="evidence" value="ECO:0007669"/>
    <property type="project" value="InterPro"/>
</dbReference>
<sequence length="290" mass="33861">MIKIFCILFGIIFTGATDIANGHGKVLQDELTYEGFDEFENQEEILKKHFNNKEWDALIFTQTWPPSDCISWRQSSKRNKCRNLGDTKEEQWTIHGIWPTKWGTHGPMFCDRSKVFDLNTVHDLMTRMKSQWAPIEESGNGIHFWRHEWDKHGTCAAQLPELGTPYKYILQALTWNTRYNLKKWLSTGSITAGKDYELSEIWEIINHESGVDPHIICFKDNKKNKNYLKEIRLCFDKKLSLIDCKPISGKKTGNISSLHSKILSHTYHCDFDLPVVYPSSKDVQPTFYYM</sequence>
<evidence type="ECO:0000256" key="2">
    <source>
        <dbReference type="ARBA" id="ARBA00023157"/>
    </source>
</evidence>
<dbReference type="CDD" id="cd01061">
    <property type="entry name" value="RNase_T2_euk"/>
    <property type="match status" value="1"/>
</dbReference>
<dbReference type="GO" id="GO:0003723">
    <property type="term" value="F:RNA binding"/>
    <property type="evidence" value="ECO:0007669"/>
    <property type="project" value="InterPro"/>
</dbReference>
<feature type="signal peptide" evidence="5">
    <location>
        <begin position="1"/>
        <end position="16"/>
    </location>
</feature>